<keyword evidence="3" id="KW-1185">Reference proteome</keyword>
<name>A0A5B7K848_PORTR</name>
<comment type="caution">
    <text evidence="2">The sequence shown here is derived from an EMBL/GenBank/DDBJ whole genome shotgun (WGS) entry which is preliminary data.</text>
</comment>
<protein>
    <submittedName>
        <fullName evidence="2">Uncharacterized protein</fullName>
    </submittedName>
</protein>
<dbReference type="Proteomes" id="UP000324222">
    <property type="component" value="Unassembled WGS sequence"/>
</dbReference>
<sequence>MMIAIKLNHHNNTLHRGKQSSESGSYLTEHLFA</sequence>
<feature type="region of interest" description="Disordered" evidence="1">
    <location>
        <begin position="7"/>
        <end position="33"/>
    </location>
</feature>
<gene>
    <name evidence="2" type="ORF">E2C01_100902</name>
</gene>
<accession>A0A5B7K848</accession>
<evidence type="ECO:0000256" key="1">
    <source>
        <dbReference type="SAM" id="MobiDB-lite"/>
    </source>
</evidence>
<dbReference type="EMBL" id="VSRR010144739">
    <property type="protein sequence ID" value="MPD05171.1"/>
    <property type="molecule type" value="Genomic_DNA"/>
</dbReference>
<evidence type="ECO:0000313" key="3">
    <source>
        <dbReference type="Proteomes" id="UP000324222"/>
    </source>
</evidence>
<reference evidence="2 3" key="1">
    <citation type="submission" date="2019-05" db="EMBL/GenBank/DDBJ databases">
        <title>Another draft genome of Portunus trituberculatus and its Hox gene families provides insights of decapod evolution.</title>
        <authorList>
            <person name="Jeong J.-H."/>
            <person name="Song I."/>
            <person name="Kim S."/>
            <person name="Choi T."/>
            <person name="Kim D."/>
            <person name="Ryu S."/>
            <person name="Kim W."/>
        </authorList>
    </citation>
    <scope>NUCLEOTIDE SEQUENCE [LARGE SCALE GENOMIC DNA]</scope>
    <source>
        <tissue evidence="2">Muscle</tissue>
    </source>
</reference>
<dbReference type="AlphaFoldDB" id="A0A5B7K848"/>
<proteinExistence type="predicted"/>
<evidence type="ECO:0000313" key="2">
    <source>
        <dbReference type="EMBL" id="MPD05171.1"/>
    </source>
</evidence>
<organism evidence="2 3">
    <name type="scientific">Portunus trituberculatus</name>
    <name type="common">Swimming crab</name>
    <name type="synonym">Neptunus trituberculatus</name>
    <dbReference type="NCBI Taxonomy" id="210409"/>
    <lineage>
        <taxon>Eukaryota</taxon>
        <taxon>Metazoa</taxon>
        <taxon>Ecdysozoa</taxon>
        <taxon>Arthropoda</taxon>
        <taxon>Crustacea</taxon>
        <taxon>Multicrustacea</taxon>
        <taxon>Malacostraca</taxon>
        <taxon>Eumalacostraca</taxon>
        <taxon>Eucarida</taxon>
        <taxon>Decapoda</taxon>
        <taxon>Pleocyemata</taxon>
        <taxon>Brachyura</taxon>
        <taxon>Eubrachyura</taxon>
        <taxon>Portunoidea</taxon>
        <taxon>Portunidae</taxon>
        <taxon>Portuninae</taxon>
        <taxon>Portunus</taxon>
    </lineage>
</organism>
<feature type="compositionally biased region" description="Basic residues" evidence="1">
    <location>
        <begin position="7"/>
        <end position="18"/>
    </location>
</feature>